<dbReference type="HAMAP" id="MF_00093">
    <property type="entry name" value="Rel_fac_1"/>
    <property type="match status" value="1"/>
</dbReference>
<keyword evidence="4 5" id="KW-0648">Protein biosynthesis</keyword>
<gene>
    <name evidence="5 9" type="primary">prfA</name>
    <name evidence="9" type="ORF">U0C82_15430</name>
</gene>
<dbReference type="InterPro" id="IPR005139">
    <property type="entry name" value="PCRF"/>
</dbReference>
<organism evidence="9 10">
    <name type="scientific">Fulvimarina uroteuthidis</name>
    <dbReference type="NCBI Taxonomy" id="3098149"/>
    <lineage>
        <taxon>Bacteria</taxon>
        <taxon>Pseudomonadati</taxon>
        <taxon>Pseudomonadota</taxon>
        <taxon>Alphaproteobacteria</taxon>
        <taxon>Hyphomicrobiales</taxon>
        <taxon>Aurantimonadaceae</taxon>
        <taxon>Fulvimarina</taxon>
    </lineage>
</organism>
<keyword evidence="5" id="KW-0963">Cytoplasm</keyword>
<dbReference type="EMBL" id="JAXLPB010000005">
    <property type="protein sequence ID" value="MDY8110533.1"/>
    <property type="molecule type" value="Genomic_DNA"/>
</dbReference>
<comment type="caution">
    <text evidence="9">The sequence shown here is derived from an EMBL/GenBank/DDBJ whole genome shotgun (WGS) entry which is preliminary data.</text>
</comment>
<accession>A0ABU5I568</accession>
<protein>
    <recommendedName>
        <fullName evidence="5 6">Peptide chain release factor 1</fullName>
        <shortName evidence="5">RF-1</shortName>
    </recommendedName>
</protein>
<feature type="modified residue" description="N5-methylglutamine" evidence="5">
    <location>
        <position position="235"/>
    </location>
</feature>
<dbReference type="PROSITE" id="PS00745">
    <property type="entry name" value="RF_PROK_I"/>
    <property type="match status" value="1"/>
</dbReference>
<dbReference type="PANTHER" id="PTHR43804:SF7">
    <property type="entry name" value="LD18447P"/>
    <property type="match status" value="1"/>
</dbReference>
<evidence type="ECO:0000256" key="6">
    <source>
        <dbReference type="NCBIfam" id="TIGR00019"/>
    </source>
</evidence>
<dbReference type="Gene3D" id="3.30.70.1660">
    <property type="match status" value="1"/>
</dbReference>
<dbReference type="SMART" id="SM00937">
    <property type="entry name" value="PCRF"/>
    <property type="match status" value="1"/>
</dbReference>
<evidence type="ECO:0000256" key="4">
    <source>
        <dbReference type="ARBA" id="ARBA00022917"/>
    </source>
</evidence>
<dbReference type="Pfam" id="PF03462">
    <property type="entry name" value="PCRF"/>
    <property type="match status" value="1"/>
</dbReference>
<proteinExistence type="inferred from homology"/>
<dbReference type="InterPro" id="IPR004373">
    <property type="entry name" value="RF-1"/>
</dbReference>
<dbReference type="PANTHER" id="PTHR43804">
    <property type="entry name" value="LD18447P"/>
    <property type="match status" value="1"/>
</dbReference>
<dbReference type="InterPro" id="IPR045853">
    <property type="entry name" value="Pep_chain_release_fac_I_sf"/>
</dbReference>
<evidence type="ECO:0000313" key="9">
    <source>
        <dbReference type="EMBL" id="MDY8110533.1"/>
    </source>
</evidence>
<evidence type="ECO:0000256" key="1">
    <source>
        <dbReference type="ARBA" id="ARBA00002986"/>
    </source>
</evidence>
<dbReference type="InterPro" id="IPR000352">
    <property type="entry name" value="Pep_chain_release_fac_I"/>
</dbReference>
<name>A0ABU5I568_9HYPH</name>
<evidence type="ECO:0000256" key="7">
    <source>
        <dbReference type="SAM" id="MobiDB-lite"/>
    </source>
</evidence>
<feature type="domain" description="Prokaryotic-type class I peptide chain release factors" evidence="8">
    <location>
        <begin position="228"/>
        <end position="244"/>
    </location>
</feature>
<dbReference type="NCBIfam" id="NF001859">
    <property type="entry name" value="PRK00591.1"/>
    <property type="match status" value="1"/>
</dbReference>
<dbReference type="Gene3D" id="3.30.160.20">
    <property type="match status" value="1"/>
</dbReference>
<keyword evidence="10" id="KW-1185">Reference proteome</keyword>
<reference evidence="9 10" key="1">
    <citation type="submission" date="2023-12" db="EMBL/GenBank/DDBJ databases">
        <title>Description of Novel Strain Fulvimarina sp. 2208YS6-2-32 isolated from Uroteuthis (Photololigo) edulis.</title>
        <authorList>
            <person name="Park J.-S."/>
        </authorList>
    </citation>
    <scope>NUCLEOTIDE SEQUENCE [LARGE SCALE GENOMIC DNA]</scope>
    <source>
        <strain evidence="9 10">2208YS6-2-32</strain>
    </source>
</reference>
<feature type="region of interest" description="Disordered" evidence="7">
    <location>
        <begin position="282"/>
        <end position="308"/>
    </location>
</feature>
<dbReference type="Pfam" id="PF00472">
    <property type="entry name" value="RF-1"/>
    <property type="match status" value="1"/>
</dbReference>
<evidence type="ECO:0000256" key="5">
    <source>
        <dbReference type="HAMAP-Rule" id="MF_00093"/>
    </source>
</evidence>
<comment type="function">
    <text evidence="1 5">Peptide chain release factor 1 directs the termination of translation in response to the peptide chain termination codons UAG and UAA.</text>
</comment>
<dbReference type="Gene3D" id="6.10.140.1950">
    <property type="match status" value="1"/>
</dbReference>
<evidence type="ECO:0000259" key="8">
    <source>
        <dbReference type="PROSITE" id="PS00745"/>
    </source>
</evidence>
<comment type="PTM">
    <text evidence="5">Methylated by PrmC. Methylation increases the termination efficiency of RF1.</text>
</comment>
<keyword evidence="3 5" id="KW-0488">Methylation</keyword>
<evidence type="ECO:0000256" key="2">
    <source>
        <dbReference type="ARBA" id="ARBA00010835"/>
    </source>
</evidence>
<comment type="similarity">
    <text evidence="2 5">Belongs to the prokaryotic/mitochondrial release factor family.</text>
</comment>
<dbReference type="SUPFAM" id="SSF75620">
    <property type="entry name" value="Release factor"/>
    <property type="match status" value="1"/>
</dbReference>
<feature type="compositionally biased region" description="Basic and acidic residues" evidence="7">
    <location>
        <begin position="282"/>
        <end position="291"/>
    </location>
</feature>
<dbReference type="InterPro" id="IPR050057">
    <property type="entry name" value="Prokaryotic/Mito_RF"/>
</dbReference>
<evidence type="ECO:0000256" key="3">
    <source>
        <dbReference type="ARBA" id="ARBA00022481"/>
    </source>
</evidence>
<dbReference type="RefSeq" id="WP_322188206.1">
    <property type="nucleotide sequence ID" value="NZ_JAXLPB010000005.1"/>
</dbReference>
<sequence length="359" mass="39850">MANLPTAALNDILNRFERLEMDMAKGPEHEIYSKLASEYASLEDVVHAIREFRDLERQLIDAQAILSDPEAGRDMRDLAEAEVDDLKAQRDALRGRIQLLLLPKDAADAKGAILEIRAGTGGSEAGLFAGDLYRMYQRYAEVNRWKVEILSASEGEMGGFREVIASIKGNGVFSRMKFESGVHRVQRVPETESGGRIHTSAATVAVLPEAEDIDVEVRPEDIRIDTMRASGAGGQHVNTTDSAVRITHLPTGIVVTSSEKSQHQNRAQAMQVLKARLYDMERQRADDERSATRKGQVGSGDRSERIRTYNFPQGRVTDHRINLTLYKLDKVIEGEMDELVDALVSDHQARQLAAVGVDD</sequence>
<comment type="subcellular location">
    <subcellularLocation>
        <location evidence="5">Cytoplasm</location>
    </subcellularLocation>
</comment>
<evidence type="ECO:0000313" key="10">
    <source>
        <dbReference type="Proteomes" id="UP001294412"/>
    </source>
</evidence>
<dbReference type="NCBIfam" id="TIGR00019">
    <property type="entry name" value="prfA"/>
    <property type="match status" value="1"/>
</dbReference>
<dbReference type="Proteomes" id="UP001294412">
    <property type="component" value="Unassembled WGS sequence"/>
</dbReference>